<dbReference type="EMBL" id="PDEB01000004">
    <property type="protein sequence ID" value="PEH43848.1"/>
    <property type="molecule type" value="Genomic_DNA"/>
</dbReference>
<keyword evidence="1" id="KW-0472">Membrane</keyword>
<dbReference type="Proteomes" id="UP000220669">
    <property type="component" value="Unassembled WGS sequence"/>
</dbReference>
<comment type="caution">
    <text evidence="2">The sequence shown here is derived from an EMBL/GenBank/DDBJ whole genome shotgun (WGS) entry which is preliminary data.</text>
</comment>
<keyword evidence="1" id="KW-0812">Transmembrane</keyword>
<evidence type="ECO:0000313" key="3">
    <source>
        <dbReference type="Proteomes" id="UP000220669"/>
    </source>
</evidence>
<evidence type="ECO:0000256" key="1">
    <source>
        <dbReference type="SAM" id="Phobius"/>
    </source>
</evidence>
<name>A0AB36S5B6_9ENTE</name>
<sequence>MLFKFLWISAYLRRSCFCSHRLFVFKARDKSISYFCPMLSFIFFFPFFILVSLQSSIF</sequence>
<feature type="transmembrane region" description="Helical" evidence="1">
    <location>
        <begin position="32"/>
        <end position="53"/>
    </location>
</feature>
<dbReference type="AlphaFoldDB" id="A0AB36S5B6"/>
<organism evidence="2 3">
    <name type="scientific">Enterococcus durans</name>
    <dbReference type="NCBI Taxonomy" id="53345"/>
    <lineage>
        <taxon>Bacteria</taxon>
        <taxon>Bacillati</taxon>
        <taxon>Bacillota</taxon>
        <taxon>Bacilli</taxon>
        <taxon>Lactobacillales</taxon>
        <taxon>Enterococcaceae</taxon>
        <taxon>Enterococcus</taxon>
    </lineage>
</organism>
<accession>A0AB36S5B6</accession>
<protein>
    <submittedName>
        <fullName evidence="2">Uncharacterized protein</fullName>
    </submittedName>
</protein>
<keyword evidence="1" id="KW-1133">Transmembrane helix</keyword>
<gene>
    <name evidence="2" type="ORF">CRM96_01920</name>
</gene>
<evidence type="ECO:0000313" key="2">
    <source>
        <dbReference type="EMBL" id="PEH43848.1"/>
    </source>
</evidence>
<proteinExistence type="predicted"/>
<reference evidence="2 3" key="1">
    <citation type="submission" date="2017-09" db="EMBL/GenBank/DDBJ databases">
        <title>FDA dAtabase for Regulatory Grade micrObial Sequences (FDA-ARGOS): Supporting development and validation of Infectious Disease Dx tests.</title>
        <authorList>
            <person name="Minogue T."/>
            <person name="Wolcott M."/>
            <person name="Wasieloski L."/>
            <person name="Aguilar W."/>
            <person name="Moore D."/>
            <person name="Tallon L.J."/>
            <person name="Sadzewicz L."/>
            <person name="Ott S."/>
            <person name="Zhao X."/>
            <person name="Nagaraj S."/>
            <person name="Vavikolanu K."/>
            <person name="Aluvathingal J."/>
            <person name="Nadendla S."/>
            <person name="Sichtig H."/>
        </authorList>
    </citation>
    <scope>NUCLEOTIDE SEQUENCE [LARGE SCALE GENOMIC DNA]</scope>
    <source>
        <strain evidence="2 3">FDAARGOS_396</strain>
    </source>
</reference>